<evidence type="ECO:0000313" key="3">
    <source>
        <dbReference type="Proteomes" id="UP000699691"/>
    </source>
</evidence>
<feature type="coiled-coil region" evidence="1">
    <location>
        <begin position="143"/>
        <end position="177"/>
    </location>
</feature>
<dbReference type="AlphaFoldDB" id="A0A955LWY0"/>
<feature type="non-terminal residue" evidence="2">
    <location>
        <position position="1"/>
    </location>
</feature>
<accession>A0A955LWY0</accession>
<reference evidence="2" key="1">
    <citation type="submission" date="2020-04" db="EMBL/GenBank/DDBJ databases">
        <authorList>
            <person name="Zhang T."/>
        </authorList>
    </citation>
    <scope>NUCLEOTIDE SEQUENCE</scope>
    <source>
        <strain evidence="2">HKST-UBA02</strain>
    </source>
</reference>
<dbReference type="EMBL" id="JAGQKY010000267">
    <property type="protein sequence ID" value="MCA9398060.1"/>
    <property type="molecule type" value="Genomic_DNA"/>
</dbReference>
<reference evidence="2" key="2">
    <citation type="journal article" date="2021" name="Microbiome">
        <title>Successional dynamics and alternative stable states in a saline activated sludge microbial community over 9 years.</title>
        <authorList>
            <person name="Wang Y."/>
            <person name="Ye J."/>
            <person name="Ju F."/>
            <person name="Liu L."/>
            <person name="Boyd J.A."/>
            <person name="Deng Y."/>
            <person name="Parks D.H."/>
            <person name="Jiang X."/>
            <person name="Yin X."/>
            <person name="Woodcroft B.J."/>
            <person name="Tyson G.W."/>
            <person name="Hugenholtz P."/>
            <person name="Polz M.F."/>
            <person name="Zhang T."/>
        </authorList>
    </citation>
    <scope>NUCLEOTIDE SEQUENCE</scope>
    <source>
        <strain evidence="2">HKST-UBA02</strain>
    </source>
</reference>
<protein>
    <submittedName>
        <fullName evidence="2">Uncharacterized protein</fullName>
    </submittedName>
</protein>
<sequence>KELPHKKALKAGNDEFRELYKGFTVQIQMAIRNQQTFEEAIIPPTRKNMLKTMLGWKRGQEEFYLGQERDLHTILENSVAIQESPKAEEIRQALRERYNGFEIITSGLRQEYLTLVDELDLKTENGSPLLDTILQLDTIAMKLKNEASLLGEDNQQINALEAEAETIRQQSNHLKATYEEKLASVSPRNFYRVLNAMGY</sequence>
<gene>
    <name evidence="2" type="ORF">KC573_04475</name>
</gene>
<dbReference type="Proteomes" id="UP000699691">
    <property type="component" value="Unassembled WGS sequence"/>
</dbReference>
<comment type="caution">
    <text evidence="2">The sequence shown here is derived from an EMBL/GenBank/DDBJ whole genome shotgun (WGS) entry which is preliminary data.</text>
</comment>
<evidence type="ECO:0000313" key="2">
    <source>
        <dbReference type="EMBL" id="MCA9398060.1"/>
    </source>
</evidence>
<proteinExistence type="predicted"/>
<keyword evidence="1" id="KW-0175">Coiled coil</keyword>
<organism evidence="2 3">
    <name type="scientific">candidate division WWE3 bacterium</name>
    <dbReference type="NCBI Taxonomy" id="2053526"/>
    <lineage>
        <taxon>Bacteria</taxon>
        <taxon>Katanobacteria</taxon>
    </lineage>
</organism>
<evidence type="ECO:0000256" key="1">
    <source>
        <dbReference type="SAM" id="Coils"/>
    </source>
</evidence>
<name>A0A955LWY0_UNCKA</name>